<protein>
    <recommendedName>
        <fullName evidence="4">Serine-threonine/tyrosine-protein kinase catalytic domain-containing protein</fullName>
    </recommendedName>
</protein>
<feature type="region of interest" description="Disordered" evidence="1">
    <location>
        <begin position="122"/>
        <end position="153"/>
    </location>
</feature>
<evidence type="ECO:0000256" key="1">
    <source>
        <dbReference type="SAM" id="MobiDB-lite"/>
    </source>
</evidence>
<dbReference type="SUPFAM" id="SSF56112">
    <property type="entry name" value="Protein kinase-like (PK-like)"/>
    <property type="match status" value="1"/>
</dbReference>
<dbReference type="InterPro" id="IPR011009">
    <property type="entry name" value="Kinase-like_dom_sf"/>
</dbReference>
<comment type="caution">
    <text evidence="2">The sequence shown here is derived from an EMBL/GenBank/DDBJ whole genome shotgun (WGS) entry which is preliminary data.</text>
</comment>
<dbReference type="Gene3D" id="1.10.510.10">
    <property type="entry name" value="Transferase(Phosphotransferase) domain 1"/>
    <property type="match status" value="1"/>
</dbReference>
<evidence type="ECO:0000313" key="2">
    <source>
        <dbReference type="EMBL" id="KXZ42269.1"/>
    </source>
</evidence>
<organism evidence="2 3">
    <name type="scientific">Gonium pectorale</name>
    <name type="common">Green alga</name>
    <dbReference type="NCBI Taxonomy" id="33097"/>
    <lineage>
        <taxon>Eukaryota</taxon>
        <taxon>Viridiplantae</taxon>
        <taxon>Chlorophyta</taxon>
        <taxon>core chlorophytes</taxon>
        <taxon>Chlorophyceae</taxon>
        <taxon>CS clade</taxon>
        <taxon>Chlamydomonadales</taxon>
        <taxon>Volvocaceae</taxon>
        <taxon>Gonium</taxon>
    </lineage>
</organism>
<gene>
    <name evidence="2" type="ORF">GPECTOR_171g195</name>
</gene>
<dbReference type="Proteomes" id="UP000075714">
    <property type="component" value="Unassembled WGS sequence"/>
</dbReference>
<dbReference type="EMBL" id="LSYV01000171">
    <property type="protein sequence ID" value="KXZ42269.1"/>
    <property type="molecule type" value="Genomic_DNA"/>
</dbReference>
<dbReference type="AlphaFoldDB" id="A0A150FXE1"/>
<evidence type="ECO:0000313" key="3">
    <source>
        <dbReference type="Proteomes" id="UP000075714"/>
    </source>
</evidence>
<evidence type="ECO:0008006" key="4">
    <source>
        <dbReference type="Google" id="ProtNLM"/>
    </source>
</evidence>
<dbReference type="OrthoDB" id="551286at2759"/>
<name>A0A150FXE1_GONPE</name>
<proteinExistence type="predicted"/>
<feature type="compositionally biased region" description="Pro residues" evidence="1">
    <location>
        <begin position="130"/>
        <end position="143"/>
    </location>
</feature>
<accession>A0A150FXE1</accession>
<keyword evidence="3" id="KW-1185">Reference proteome</keyword>
<sequence length="176" mass="18310">MATGGPPFQELRPAQVLVGLATGELALAWPEWVDPRVARIGRACMDPDPARRPAFDEVVRQLLSEIGALSRSARQQRQQRAAAAQAAAAAAAAAGATASASAQKPPLILASASAPSGDSFIAKWSRAAPAPVPPPAPPTPSGAPPQASRERPVALAHSDFCEWQPVSLPLMQLHRL</sequence>
<reference evidence="3" key="1">
    <citation type="journal article" date="2016" name="Nat. Commun.">
        <title>The Gonium pectorale genome demonstrates co-option of cell cycle regulation during the evolution of multicellularity.</title>
        <authorList>
            <person name="Hanschen E.R."/>
            <person name="Marriage T.N."/>
            <person name="Ferris P.J."/>
            <person name="Hamaji T."/>
            <person name="Toyoda A."/>
            <person name="Fujiyama A."/>
            <person name="Neme R."/>
            <person name="Noguchi H."/>
            <person name="Minakuchi Y."/>
            <person name="Suzuki M."/>
            <person name="Kawai-Toyooka H."/>
            <person name="Smith D.R."/>
            <person name="Sparks H."/>
            <person name="Anderson J."/>
            <person name="Bakaric R."/>
            <person name="Luria V."/>
            <person name="Karger A."/>
            <person name="Kirschner M.W."/>
            <person name="Durand P.M."/>
            <person name="Michod R.E."/>
            <person name="Nozaki H."/>
            <person name="Olson B.J."/>
        </authorList>
    </citation>
    <scope>NUCLEOTIDE SEQUENCE [LARGE SCALE GENOMIC DNA]</scope>
    <source>
        <strain evidence="3">NIES-2863</strain>
    </source>
</reference>